<evidence type="ECO:0000256" key="1">
    <source>
        <dbReference type="SAM" id="MobiDB-lite"/>
    </source>
</evidence>
<name>A0ABQ7E5J7_BRACR</name>
<reference evidence="2 3" key="1">
    <citation type="journal article" date="2020" name="BMC Genomics">
        <title>Intraspecific diversification of the crop wild relative Brassica cretica Lam. using demographic model selection.</title>
        <authorList>
            <person name="Kioukis A."/>
            <person name="Michalopoulou V.A."/>
            <person name="Briers L."/>
            <person name="Pirintsos S."/>
            <person name="Studholme D.J."/>
            <person name="Pavlidis P."/>
            <person name="Sarris P.F."/>
        </authorList>
    </citation>
    <scope>NUCLEOTIDE SEQUENCE [LARGE SCALE GENOMIC DNA]</scope>
    <source>
        <strain evidence="3">cv. PFS-1207/04</strain>
    </source>
</reference>
<evidence type="ECO:0000313" key="2">
    <source>
        <dbReference type="EMBL" id="KAF3592087.1"/>
    </source>
</evidence>
<keyword evidence="3" id="KW-1185">Reference proteome</keyword>
<gene>
    <name evidence="2" type="ORF">DY000_02020182</name>
</gene>
<organism evidence="2 3">
    <name type="scientific">Brassica cretica</name>
    <name type="common">Mustard</name>
    <dbReference type="NCBI Taxonomy" id="69181"/>
    <lineage>
        <taxon>Eukaryota</taxon>
        <taxon>Viridiplantae</taxon>
        <taxon>Streptophyta</taxon>
        <taxon>Embryophyta</taxon>
        <taxon>Tracheophyta</taxon>
        <taxon>Spermatophyta</taxon>
        <taxon>Magnoliopsida</taxon>
        <taxon>eudicotyledons</taxon>
        <taxon>Gunneridae</taxon>
        <taxon>Pentapetalae</taxon>
        <taxon>rosids</taxon>
        <taxon>malvids</taxon>
        <taxon>Brassicales</taxon>
        <taxon>Brassicaceae</taxon>
        <taxon>Brassiceae</taxon>
        <taxon>Brassica</taxon>
    </lineage>
</organism>
<proteinExistence type="predicted"/>
<evidence type="ECO:0000313" key="3">
    <source>
        <dbReference type="Proteomes" id="UP000266723"/>
    </source>
</evidence>
<dbReference type="EMBL" id="QGKV02000299">
    <property type="protein sequence ID" value="KAF3592087.1"/>
    <property type="molecule type" value="Genomic_DNA"/>
</dbReference>
<dbReference type="Proteomes" id="UP000266723">
    <property type="component" value="Unassembled WGS sequence"/>
</dbReference>
<feature type="compositionally biased region" description="Basic and acidic residues" evidence="1">
    <location>
        <begin position="1"/>
        <end position="12"/>
    </location>
</feature>
<comment type="caution">
    <text evidence="2">The sequence shown here is derived from an EMBL/GenBank/DDBJ whole genome shotgun (WGS) entry which is preliminary data.</text>
</comment>
<sequence length="314" mass="35351">MSSSPSEKKSSDVEMGEANSELPTPAMHEATPTFIAGFLSFKERLSRRSAEKVGDRMKVVLRGVLRNSGFFEIRGRRSELSSHSLPPDDHRIHRSTKTGFRARPRFTFGLRLCDDKHESSYFQRPFGGAGQNFGFSCIARYGILVGFRGRRSELSSRSLPPDDHRIHSLLSAQLLLCARTRENDPARLGLGQDLGRDLELLVSNHTGSKAQELTGQSLGLVGSTLFPSSRFCPKGFSLVRFLMREFFKGKSSRDCLIGFRSVIEGLQRSLRYYEAGRGMDRWSVPSTVLVPNQPEVKRCKDRAPVQQEERRPEL</sequence>
<accession>A0ABQ7E5J7</accession>
<protein>
    <submittedName>
        <fullName evidence="2">Uncharacterized protein</fullName>
    </submittedName>
</protein>
<feature type="region of interest" description="Disordered" evidence="1">
    <location>
        <begin position="1"/>
        <end position="27"/>
    </location>
</feature>